<dbReference type="InterPro" id="IPR029063">
    <property type="entry name" value="SAM-dependent_MTases_sf"/>
</dbReference>
<evidence type="ECO:0000313" key="5">
    <source>
        <dbReference type="EMBL" id="MBD8080261.1"/>
    </source>
</evidence>
<dbReference type="InterPro" id="IPR058679">
    <property type="entry name" value="RlmG_N"/>
</dbReference>
<dbReference type="CDD" id="cd02440">
    <property type="entry name" value="AdoMet_MTases"/>
    <property type="match status" value="1"/>
</dbReference>
<dbReference type="GO" id="GO:0008757">
    <property type="term" value="F:S-adenosylmethionine-dependent methyltransferase activity"/>
    <property type="evidence" value="ECO:0007669"/>
    <property type="project" value="InterPro"/>
</dbReference>
<proteinExistence type="predicted"/>
<protein>
    <submittedName>
        <fullName evidence="5">Methyltransferase</fullName>
    </submittedName>
</protein>
<dbReference type="InterPro" id="IPR046977">
    <property type="entry name" value="RsmC/RlmG"/>
</dbReference>
<accession>A0A927J1M9</accession>
<reference evidence="5" key="1">
    <citation type="journal article" date="2018" name="Curr. Microbiol.">
        <title>Cellulosimicrobium arenosum sp. nov., Isolated from Marine Sediment Sand.</title>
        <authorList>
            <person name="Oh M."/>
            <person name="Kim J.H."/>
            <person name="Yoon J.H."/>
            <person name="Schumann P."/>
            <person name="Kim W."/>
        </authorList>
    </citation>
    <scope>NUCLEOTIDE SEQUENCE</scope>
    <source>
        <strain evidence="5">KCTC 49039</strain>
    </source>
</reference>
<keyword evidence="1 5" id="KW-0489">Methyltransferase</keyword>
<dbReference type="PANTHER" id="PTHR47816:SF5">
    <property type="entry name" value="RIBOSOMAL RNA LARGE SUBUNIT METHYLTRANSFERASE G"/>
    <property type="match status" value="1"/>
</dbReference>
<name>A0A927J1M9_9MICO</name>
<gene>
    <name evidence="5" type="ORF">IF651_14470</name>
</gene>
<comment type="caution">
    <text evidence="5">The sequence shown here is derived from an EMBL/GenBank/DDBJ whole genome shotgun (WGS) entry which is preliminary data.</text>
</comment>
<evidence type="ECO:0000259" key="4">
    <source>
        <dbReference type="Pfam" id="PF26049"/>
    </source>
</evidence>
<dbReference type="AlphaFoldDB" id="A0A927J1M9"/>
<reference evidence="5" key="2">
    <citation type="submission" date="2020-09" db="EMBL/GenBank/DDBJ databases">
        <authorList>
            <person name="Yu Y."/>
        </authorList>
    </citation>
    <scope>NUCLEOTIDE SEQUENCE</scope>
    <source>
        <strain evidence="5">KCTC 49039</strain>
    </source>
</reference>
<evidence type="ECO:0000256" key="2">
    <source>
        <dbReference type="ARBA" id="ARBA00022679"/>
    </source>
</evidence>
<evidence type="ECO:0000256" key="1">
    <source>
        <dbReference type="ARBA" id="ARBA00022603"/>
    </source>
</evidence>
<dbReference type="Proteomes" id="UP000610846">
    <property type="component" value="Unassembled WGS sequence"/>
</dbReference>
<organism evidence="5 6">
    <name type="scientific">Cellulosimicrobium arenosum</name>
    <dbReference type="NCBI Taxonomy" id="2708133"/>
    <lineage>
        <taxon>Bacteria</taxon>
        <taxon>Bacillati</taxon>
        <taxon>Actinomycetota</taxon>
        <taxon>Actinomycetes</taxon>
        <taxon>Micrococcales</taxon>
        <taxon>Promicromonosporaceae</taxon>
        <taxon>Cellulosimicrobium</taxon>
    </lineage>
</organism>
<dbReference type="EMBL" id="JACYHB010000013">
    <property type="protein sequence ID" value="MBD8080261.1"/>
    <property type="molecule type" value="Genomic_DNA"/>
</dbReference>
<dbReference type="Pfam" id="PF05175">
    <property type="entry name" value="MTS"/>
    <property type="match status" value="1"/>
</dbReference>
<evidence type="ECO:0000259" key="3">
    <source>
        <dbReference type="Pfam" id="PF05175"/>
    </source>
</evidence>
<keyword evidence="2" id="KW-0808">Transferase</keyword>
<dbReference type="Pfam" id="PF26049">
    <property type="entry name" value="RLMG_N"/>
    <property type="match status" value="1"/>
</dbReference>
<feature type="domain" description="Methyltransferase small" evidence="3">
    <location>
        <begin position="205"/>
        <end position="384"/>
    </location>
</feature>
<dbReference type="Gene3D" id="3.40.50.150">
    <property type="entry name" value="Vaccinia Virus protein VP39"/>
    <property type="match status" value="2"/>
</dbReference>
<dbReference type="SUPFAM" id="SSF53335">
    <property type="entry name" value="S-adenosyl-L-methionine-dependent methyltransferases"/>
    <property type="match status" value="1"/>
</dbReference>
<evidence type="ECO:0000313" key="6">
    <source>
        <dbReference type="Proteomes" id="UP000610846"/>
    </source>
</evidence>
<dbReference type="GO" id="GO:0032259">
    <property type="term" value="P:methylation"/>
    <property type="evidence" value="ECO:0007669"/>
    <property type="project" value="UniProtKB-KW"/>
</dbReference>
<feature type="domain" description="RlmG N-terminal" evidence="4">
    <location>
        <begin position="15"/>
        <end position="180"/>
    </location>
</feature>
<dbReference type="PANTHER" id="PTHR47816">
    <property type="entry name" value="RIBOSOMAL RNA SMALL SUBUNIT METHYLTRANSFERASE C"/>
    <property type="match status" value="1"/>
</dbReference>
<keyword evidence="6" id="KW-1185">Reference proteome</keyword>
<dbReference type="InterPro" id="IPR007848">
    <property type="entry name" value="Small_mtfrase_dom"/>
</dbReference>
<sequence>MLLGLRTGEPGPRREDSPVAVDAADRLLLDEAAPWVEEVGRGAVAVVDDRYGALALGAATLTARGGAQELVRVHQDSCTAAAALDMNGAALEMSDTYRHHALDAGLLGGARVVLARLPRGLAALRDLAEHVAREAAPDVVLLAVGRVKHMTPTMNDVLRESFTDVRASLARGRSRVLVARSPRPCDDGSAFTYPVTADLPDVGLSVATYGAAFAGASLDLGTRLLLEQLDAVAPPAGPDGTPHDEPGDVVDLGCGTGILAAWAARRWVSSRVVATDSSVAAVRSAGLTARGNDVGERVRVVLDDAGSTLGDASADLVLLNPPFHEGAAVRTGTAHRMFAAAARILRPGGELWCVWNSHLHYRGALERAVGPTVQLARDRRFTVTRSARR</sequence>